<dbReference type="InterPro" id="IPR001980">
    <property type="entry name" value="PPAT"/>
</dbReference>
<feature type="domain" description="Cytidyltransferase-like" evidence="10">
    <location>
        <begin position="18"/>
        <end position="150"/>
    </location>
</feature>
<dbReference type="HAMAP" id="MF_00151">
    <property type="entry name" value="PPAT_bact"/>
    <property type="match status" value="1"/>
</dbReference>
<dbReference type="PRINTS" id="PR01020">
    <property type="entry name" value="LPSBIOSNTHSS"/>
</dbReference>
<dbReference type="Gene3D" id="3.40.50.620">
    <property type="entry name" value="HUPs"/>
    <property type="match status" value="1"/>
</dbReference>
<feature type="binding site" evidence="9">
    <location>
        <position position="22"/>
    </location>
    <ligand>
        <name>substrate</name>
    </ligand>
</feature>
<evidence type="ECO:0000256" key="9">
    <source>
        <dbReference type="HAMAP-Rule" id="MF_00151"/>
    </source>
</evidence>
<feature type="site" description="Transition state stabilizer" evidence="9">
    <location>
        <position position="30"/>
    </location>
</feature>
<gene>
    <name evidence="9" type="primary">coaD</name>
    <name evidence="11" type="ORF">DBW71_04790</name>
</gene>
<dbReference type="GO" id="GO:0005737">
    <property type="term" value="C:cytoplasm"/>
    <property type="evidence" value="ECO:0007669"/>
    <property type="project" value="UniProtKB-SubCell"/>
</dbReference>
<protein>
    <recommendedName>
        <fullName evidence="9">Phosphopantetheine adenylyltransferase</fullName>
        <ecNumber evidence="9">2.7.7.3</ecNumber>
    </recommendedName>
    <alternativeName>
        <fullName evidence="9">Dephospho-CoA pyrophosphorylase</fullName>
    </alternativeName>
    <alternativeName>
        <fullName evidence="9">Pantetheine-phosphate adenylyltransferase</fullName>
        <shortName evidence="9">PPAT</shortName>
    </alternativeName>
</protein>
<evidence type="ECO:0000259" key="10">
    <source>
        <dbReference type="Pfam" id="PF01467"/>
    </source>
</evidence>
<sequence length="181" mass="20738">MMIVRPIILRTWMMSKCFFPGSFDPFTLGHQNIIKKVSTITDHLVVGIGNHHDKNSLLDIKIREKLIRESVDALVIKNLKIDIVQFDCLLIDAAKKNNCNLIVRGIRDTSDLNYELRMYNTNRKMSNNIETFFMATDNNLNHISSSLVRQIYKLGGQIDTLVPSTVNKYLISNINSITKNI</sequence>
<evidence type="ECO:0000256" key="1">
    <source>
        <dbReference type="ARBA" id="ARBA00022490"/>
    </source>
</evidence>
<organism evidence="11 12">
    <name type="scientific">PS1 clade bacterium</name>
    <dbReference type="NCBI Taxonomy" id="2175152"/>
    <lineage>
        <taxon>Bacteria</taxon>
        <taxon>Pseudomonadati</taxon>
        <taxon>Pseudomonadota</taxon>
        <taxon>Alphaproteobacteria</taxon>
        <taxon>PS1 clade</taxon>
    </lineage>
</organism>
<comment type="function">
    <text evidence="9">Reversibly transfers an adenylyl group from ATP to 4'-phosphopantetheine, yielding dephospho-CoA (dPCoA) and pyrophosphate.</text>
</comment>
<comment type="pathway">
    <text evidence="9">Cofactor biosynthesis; coenzyme A biosynthesis; CoA from (R)-pantothenate: step 4/5.</text>
</comment>
<dbReference type="PANTHER" id="PTHR21342:SF1">
    <property type="entry name" value="PHOSPHOPANTETHEINE ADENYLYLTRANSFERASE"/>
    <property type="match status" value="1"/>
</dbReference>
<comment type="caution">
    <text evidence="11">The sequence shown here is derived from an EMBL/GenBank/DDBJ whole genome shotgun (WGS) entry which is preliminary data.</text>
</comment>
<feature type="binding site" evidence="9">
    <location>
        <begin position="22"/>
        <end position="23"/>
    </location>
    <ligand>
        <name>ATP</name>
        <dbReference type="ChEBI" id="CHEBI:30616"/>
    </ligand>
</feature>
<feature type="binding site" evidence="9">
    <location>
        <position position="115"/>
    </location>
    <ligand>
        <name>ATP</name>
        <dbReference type="ChEBI" id="CHEBI:30616"/>
    </ligand>
</feature>
<keyword evidence="4 9" id="KW-0547">Nucleotide-binding</keyword>
<keyword evidence="6 9" id="KW-0460">Magnesium</keyword>
<comment type="similarity">
    <text evidence="9">Belongs to the bacterial CoaD family.</text>
</comment>
<dbReference type="EC" id="2.7.7.3" evidence="9"/>
<dbReference type="Pfam" id="PF01467">
    <property type="entry name" value="CTP_transf_like"/>
    <property type="match status" value="1"/>
</dbReference>
<comment type="subcellular location">
    <subcellularLocation>
        <location evidence="9">Cytoplasm</location>
    </subcellularLocation>
</comment>
<evidence type="ECO:0000256" key="2">
    <source>
        <dbReference type="ARBA" id="ARBA00022679"/>
    </source>
</evidence>
<dbReference type="NCBIfam" id="TIGR00125">
    <property type="entry name" value="cyt_tran_rel"/>
    <property type="match status" value="1"/>
</dbReference>
<evidence type="ECO:0000256" key="3">
    <source>
        <dbReference type="ARBA" id="ARBA00022695"/>
    </source>
</evidence>
<dbReference type="EMBL" id="QOQD01000011">
    <property type="protein sequence ID" value="RCL72835.1"/>
    <property type="molecule type" value="Genomic_DNA"/>
</dbReference>
<feature type="binding site" evidence="9">
    <location>
        <position position="90"/>
    </location>
    <ligand>
        <name>substrate</name>
    </ligand>
</feature>
<keyword evidence="2 9" id="KW-0808">Transferase</keyword>
<dbReference type="UniPathway" id="UPA00241">
    <property type="reaction ID" value="UER00355"/>
</dbReference>
<accession>A0A368DNP2</accession>
<evidence type="ECO:0000256" key="4">
    <source>
        <dbReference type="ARBA" id="ARBA00022741"/>
    </source>
</evidence>
<comment type="cofactor">
    <cofactor evidence="9">
        <name>Mg(2+)</name>
        <dbReference type="ChEBI" id="CHEBI:18420"/>
    </cofactor>
</comment>
<dbReference type="GO" id="GO:0015937">
    <property type="term" value="P:coenzyme A biosynthetic process"/>
    <property type="evidence" value="ECO:0007669"/>
    <property type="project" value="UniProtKB-UniRule"/>
</dbReference>
<dbReference type="PANTHER" id="PTHR21342">
    <property type="entry name" value="PHOSPHOPANTETHEINE ADENYLYLTRANSFERASE"/>
    <property type="match status" value="1"/>
</dbReference>
<evidence type="ECO:0000256" key="8">
    <source>
        <dbReference type="ARBA" id="ARBA00029346"/>
    </source>
</evidence>
<name>A0A368DNP2_9PROT</name>
<keyword evidence="3 9" id="KW-0548">Nucleotidyltransferase</keyword>
<evidence type="ECO:0000256" key="7">
    <source>
        <dbReference type="ARBA" id="ARBA00022993"/>
    </source>
</evidence>
<dbReference type="InterPro" id="IPR004821">
    <property type="entry name" value="Cyt_trans-like"/>
</dbReference>
<dbReference type="GO" id="GO:0004595">
    <property type="term" value="F:pantetheine-phosphate adenylyltransferase activity"/>
    <property type="evidence" value="ECO:0007669"/>
    <property type="project" value="UniProtKB-UniRule"/>
</dbReference>
<dbReference type="InterPro" id="IPR014729">
    <property type="entry name" value="Rossmann-like_a/b/a_fold"/>
</dbReference>
<dbReference type="GO" id="GO:0005524">
    <property type="term" value="F:ATP binding"/>
    <property type="evidence" value="ECO:0007669"/>
    <property type="project" value="UniProtKB-KW"/>
</dbReference>
<keyword evidence="7 9" id="KW-0173">Coenzyme A biosynthesis</keyword>
<evidence type="ECO:0000313" key="12">
    <source>
        <dbReference type="Proteomes" id="UP000253570"/>
    </source>
</evidence>
<keyword evidence="5 9" id="KW-0067">ATP-binding</keyword>
<dbReference type="NCBIfam" id="TIGR01510">
    <property type="entry name" value="coaD_prev_kdtB"/>
    <property type="match status" value="1"/>
</dbReference>
<evidence type="ECO:0000313" key="11">
    <source>
        <dbReference type="EMBL" id="RCL72835.1"/>
    </source>
</evidence>
<keyword evidence="1 9" id="KW-0963">Cytoplasm</keyword>
<dbReference type="SUPFAM" id="SSF52374">
    <property type="entry name" value="Nucleotidylyl transferase"/>
    <property type="match status" value="1"/>
</dbReference>
<reference evidence="11 12" key="1">
    <citation type="journal article" date="2018" name="Microbiome">
        <title>Fine metagenomic profile of the Mediterranean stratified and mixed water columns revealed by assembly and recruitment.</title>
        <authorList>
            <person name="Haro-Moreno J.M."/>
            <person name="Lopez-Perez M."/>
            <person name="De La Torre J.R."/>
            <person name="Picazo A."/>
            <person name="Camacho A."/>
            <person name="Rodriguez-Valera F."/>
        </authorList>
    </citation>
    <scope>NUCLEOTIDE SEQUENCE [LARGE SCALE GENOMIC DNA]</scope>
    <source>
        <strain evidence="11">MED-G57</strain>
    </source>
</reference>
<comment type="catalytic activity">
    <reaction evidence="8 9">
        <text>(R)-4'-phosphopantetheine + ATP + H(+) = 3'-dephospho-CoA + diphosphate</text>
        <dbReference type="Rhea" id="RHEA:19801"/>
        <dbReference type="ChEBI" id="CHEBI:15378"/>
        <dbReference type="ChEBI" id="CHEBI:30616"/>
        <dbReference type="ChEBI" id="CHEBI:33019"/>
        <dbReference type="ChEBI" id="CHEBI:57328"/>
        <dbReference type="ChEBI" id="CHEBI:61723"/>
        <dbReference type="EC" id="2.7.7.3"/>
    </reaction>
</comment>
<feature type="binding site" evidence="9">
    <location>
        <position position="104"/>
    </location>
    <ligand>
        <name>substrate</name>
    </ligand>
</feature>
<dbReference type="AlphaFoldDB" id="A0A368DNP2"/>
<feature type="binding site" evidence="9">
    <location>
        <begin position="105"/>
        <end position="107"/>
    </location>
    <ligand>
        <name>ATP</name>
        <dbReference type="ChEBI" id="CHEBI:30616"/>
    </ligand>
</feature>
<evidence type="ECO:0000256" key="5">
    <source>
        <dbReference type="ARBA" id="ARBA00022840"/>
    </source>
</evidence>
<proteinExistence type="inferred from homology"/>
<comment type="subunit">
    <text evidence="9">Homohexamer.</text>
</comment>
<feature type="binding site" evidence="9">
    <location>
        <position position="54"/>
    </location>
    <ligand>
        <name>substrate</name>
    </ligand>
</feature>
<evidence type="ECO:0000256" key="6">
    <source>
        <dbReference type="ARBA" id="ARBA00022842"/>
    </source>
</evidence>
<feature type="binding site" evidence="9">
    <location>
        <position position="30"/>
    </location>
    <ligand>
        <name>ATP</name>
        <dbReference type="ChEBI" id="CHEBI:30616"/>
    </ligand>
</feature>
<feature type="binding site" evidence="9">
    <location>
        <begin position="140"/>
        <end position="146"/>
    </location>
    <ligand>
        <name>ATP</name>
        <dbReference type="ChEBI" id="CHEBI:30616"/>
    </ligand>
</feature>
<dbReference type="Proteomes" id="UP000253570">
    <property type="component" value="Unassembled WGS sequence"/>
</dbReference>